<evidence type="ECO:0000259" key="1">
    <source>
        <dbReference type="Pfam" id="PF25205"/>
    </source>
</evidence>
<dbReference type="EMBL" id="FOOQ01000002">
    <property type="protein sequence ID" value="SFG47972.1"/>
    <property type="molecule type" value="Genomic_DNA"/>
</dbReference>
<reference evidence="3" key="1">
    <citation type="submission" date="2016-10" db="EMBL/GenBank/DDBJ databases">
        <authorList>
            <person name="Varghese N."/>
            <person name="Submissions S."/>
        </authorList>
    </citation>
    <scope>NUCLEOTIDE SEQUENCE [LARGE SCALE GENOMIC DNA]</scope>
    <source>
        <strain evidence="3">CGMCC 1.7739</strain>
    </source>
</reference>
<proteinExistence type="predicted"/>
<evidence type="ECO:0000313" key="3">
    <source>
        <dbReference type="Proteomes" id="UP000198876"/>
    </source>
</evidence>
<gene>
    <name evidence="2" type="ORF">SAMN04488063_2180</name>
</gene>
<dbReference type="OrthoDB" id="297362at2157"/>
<protein>
    <recommendedName>
        <fullName evidence="1">DUF7835 domain-containing protein</fullName>
    </recommendedName>
</protein>
<dbReference type="AlphaFoldDB" id="A0A1I2S536"/>
<dbReference type="RefSeq" id="WP_092892064.1">
    <property type="nucleotide sequence ID" value="NZ_FOOQ01000002.1"/>
</dbReference>
<sequence length="65" mass="7260">MAVSPDPSVLTEPCDHCGRETPHRVRVELRAENRDPERAAYSREPYRISVCAACGTETVTRMNTA</sequence>
<accession>A0A1I2S536</accession>
<dbReference type="Proteomes" id="UP000198876">
    <property type="component" value="Unassembled WGS sequence"/>
</dbReference>
<dbReference type="InterPro" id="IPR057157">
    <property type="entry name" value="DUF7835"/>
</dbReference>
<evidence type="ECO:0000313" key="2">
    <source>
        <dbReference type="EMBL" id="SFG47972.1"/>
    </source>
</evidence>
<organism evidence="2 3">
    <name type="scientific">Halopelagius inordinatus</name>
    <dbReference type="NCBI Taxonomy" id="553467"/>
    <lineage>
        <taxon>Archaea</taxon>
        <taxon>Methanobacteriati</taxon>
        <taxon>Methanobacteriota</taxon>
        <taxon>Stenosarchaea group</taxon>
        <taxon>Halobacteria</taxon>
        <taxon>Halobacteriales</taxon>
        <taxon>Haloferacaceae</taxon>
    </lineage>
</organism>
<dbReference type="Pfam" id="PF25205">
    <property type="entry name" value="DUF7835"/>
    <property type="match status" value="1"/>
</dbReference>
<feature type="domain" description="DUF7835" evidence="1">
    <location>
        <begin position="6"/>
        <end position="65"/>
    </location>
</feature>
<keyword evidence="3" id="KW-1185">Reference proteome</keyword>
<name>A0A1I2S536_9EURY</name>
<dbReference type="STRING" id="553467.SAMN04488063_2180"/>